<dbReference type="InterPro" id="IPR051091">
    <property type="entry name" value="O-Glucosyltr/Glycosyltrsf_90"/>
</dbReference>
<dbReference type="EMBL" id="AAJEOU010000004">
    <property type="protein sequence ID" value="ECL0293079.1"/>
    <property type="molecule type" value="Genomic_DNA"/>
</dbReference>
<dbReference type="Pfam" id="PF05686">
    <property type="entry name" value="Glyco_transf_90"/>
    <property type="match status" value="1"/>
</dbReference>
<dbReference type="PANTHER" id="PTHR12203:SF35">
    <property type="entry name" value="PROTEIN O-GLUCOSYLTRANSFERASE 1"/>
    <property type="match status" value="1"/>
</dbReference>
<name>A0A5Y5UXV0_CAMCO</name>
<comment type="caution">
    <text evidence="2">The sequence shown here is derived from an EMBL/GenBank/DDBJ whole genome shotgun (WGS) entry which is preliminary data.</text>
</comment>
<keyword evidence="1" id="KW-0808">Transferase</keyword>
<dbReference type="PANTHER" id="PTHR12203">
    <property type="entry name" value="KDEL LYS-ASP-GLU-LEU CONTAINING - RELATED"/>
    <property type="match status" value="1"/>
</dbReference>
<organism evidence="2">
    <name type="scientific">Campylobacter coli</name>
    <dbReference type="NCBI Taxonomy" id="195"/>
    <lineage>
        <taxon>Bacteria</taxon>
        <taxon>Pseudomonadati</taxon>
        <taxon>Campylobacterota</taxon>
        <taxon>Epsilonproteobacteria</taxon>
        <taxon>Campylobacterales</taxon>
        <taxon>Campylobacteraceae</taxon>
        <taxon>Campylobacter</taxon>
    </lineage>
</organism>
<protein>
    <submittedName>
        <fullName evidence="2">Lipopolysaccharide biosynthesis protein</fullName>
    </submittedName>
</protein>
<dbReference type="InterPro" id="IPR006598">
    <property type="entry name" value="CAP10"/>
</dbReference>
<dbReference type="AlphaFoldDB" id="A0A5Y5UXV0"/>
<dbReference type="RefSeq" id="WP_002809675.1">
    <property type="nucleotide sequence ID" value="NZ_CP092026.1"/>
</dbReference>
<proteinExistence type="predicted"/>
<sequence>MLQSRLFMNLKGIGISFTPRYFFQTKLHKIFNEILKYNAKELEEIRTRVKYYNQINDFFTLTEREKIGKFPFKNTSYAFDAYEISKYFNDDFLWKKEFGDVKYTFKEPAICKSRPLENNTNNILLKLDKNRYFCFLKDNIKYENKKDIAIFRGAVYQKHRKEFFHSYFGKSFCDIGDTSKQLSQWKKNFLNKKEQMKYKFIISLEGNDVASNLKWAMNSNSLVLAPKITCETWFMEGTLKPNYHFALIDNDNLATVIEHFISHPKDALEIINNAHQYVKKFLDKKKEFYIGILVLTKYFYYSGQLDLNKDECEREILELIK</sequence>
<evidence type="ECO:0000256" key="1">
    <source>
        <dbReference type="ARBA" id="ARBA00022679"/>
    </source>
</evidence>
<reference evidence="2" key="1">
    <citation type="submission" date="2019-06" db="EMBL/GenBank/DDBJ databases">
        <authorList>
            <consortium name="NARMS: The National Antimicrobial Resistance Monitoring System"/>
        </authorList>
    </citation>
    <scope>NUCLEOTIDE SEQUENCE</scope>
    <source>
        <strain evidence="2">FSIS11921937</strain>
    </source>
</reference>
<evidence type="ECO:0000313" key="2">
    <source>
        <dbReference type="EMBL" id="ECL0293079.1"/>
    </source>
</evidence>
<gene>
    <name evidence="2" type="ORF">FKJ23_04245</name>
</gene>
<accession>A0A5Y5UXV0</accession>
<dbReference type="GO" id="GO:0016740">
    <property type="term" value="F:transferase activity"/>
    <property type="evidence" value="ECO:0007669"/>
    <property type="project" value="UniProtKB-KW"/>
</dbReference>